<dbReference type="Proteomes" id="UP000813427">
    <property type="component" value="Unassembled WGS sequence"/>
</dbReference>
<accession>A0A8K0SFB1</accession>
<gene>
    <name evidence="2" type="ORF">BKA59DRAFT_520862</name>
</gene>
<evidence type="ECO:0000313" key="3">
    <source>
        <dbReference type="Proteomes" id="UP000813427"/>
    </source>
</evidence>
<organism evidence="2 3">
    <name type="scientific">Fusarium tricinctum</name>
    <dbReference type="NCBI Taxonomy" id="61284"/>
    <lineage>
        <taxon>Eukaryota</taxon>
        <taxon>Fungi</taxon>
        <taxon>Dikarya</taxon>
        <taxon>Ascomycota</taxon>
        <taxon>Pezizomycotina</taxon>
        <taxon>Sordariomycetes</taxon>
        <taxon>Hypocreomycetidae</taxon>
        <taxon>Hypocreales</taxon>
        <taxon>Nectriaceae</taxon>
        <taxon>Fusarium</taxon>
        <taxon>Fusarium tricinctum species complex</taxon>
    </lineage>
</organism>
<keyword evidence="1" id="KW-0732">Signal</keyword>
<protein>
    <submittedName>
        <fullName evidence="2">Uncharacterized protein</fullName>
    </submittedName>
</protein>
<evidence type="ECO:0000313" key="2">
    <source>
        <dbReference type="EMBL" id="KAH7263806.1"/>
    </source>
</evidence>
<keyword evidence="3" id="KW-1185">Reference proteome</keyword>
<proteinExistence type="predicted"/>
<dbReference type="OrthoDB" id="5078134at2759"/>
<sequence length="479" mass="52460">MLPQLLLALLLPCVLPVHAADAQDSLAQTCAGLKDLSTCKVHFTVPTGVNVTTKTVSESKYNKCKLKKKRQRRCPTEKDPKRMCYELTCVPGYDKTTKVVPTGLKVLTKKVDLCQTVRKVLGTSRGETFIKSSDAICKCIPRLDELSTTESFKSVSQKGVISSENAKVVAETQTLEKCIVAGGFKVESDQADVEASLESSGNIIIARASEVDEVLCGQIFASIKSCQKGACDTTLINTTFGNYVNSSNSRMKSQFLTLANQWQDLVRGVYSSSSRLTGFSGSFKGMIESTKPQLDSIKSYCDGNAKCKRPGIASFFQYADDLLASSNSLWKVREELKPDDLVPLFPQIGTAIQQAGDLLNANSTVALVKEGKIKTMKDLFRFMPMINRLSIISKNMKTRLAPFNTIMAEYLPKADSALEDLSQFSNGYDAARAELLEGDGELDGKLAELRQLIEPPFGAFLPSSREMLWKSRSSSTAHP</sequence>
<comment type="caution">
    <text evidence="2">The sequence shown here is derived from an EMBL/GenBank/DDBJ whole genome shotgun (WGS) entry which is preliminary data.</text>
</comment>
<feature type="signal peptide" evidence="1">
    <location>
        <begin position="1"/>
        <end position="19"/>
    </location>
</feature>
<dbReference type="EMBL" id="JAGPXF010000001">
    <property type="protein sequence ID" value="KAH7263806.1"/>
    <property type="molecule type" value="Genomic_DNA"/>
</dbReference>
<dbReference type="AlphaFoldDB" id="A0A8K0SFB1"/>
<feature type="chain" id="PRO_5035437380" evidence="1">
    <location>
        <begin position="20"/>
        <end position="479"/>
    </location>
</feature>
<evidence type="ECO:0000256" key="1">
    <source>
        <dbReference type="SAM" id="SignalP"/>
    </source>
</evidence>
<reference evidence="2" key="1">
    <citation type="journal article" date="2021" name="Nat. Commun.">
        <title>Genetic determinants of endophytism in the Arabidopsis root mycobiome.</title>
        <authorList>
            <person name="Mesny F."/>
            <person name="Miyauchi S."/>
            <person name="Thiergart T."/>
            <person name="Pickel B."/>
            <person name="Atanasova L."/>
            <person name="Karlsson M."/>
            <person name="Huettel B."/>
            <person name="Barry K.W."/>
            <person name="Haridas S."/>
            <person name="Chen C."/>
            <person name="Bauer D."/>
            <person name="Andreopoulos W."/>
            <person name="Pangilinan J."/>
            <person name="LaButti K."/>
            <person name="Riley R."/>
            <person name="Lipzen A."/>
            <person name="Clum A."/>
            <person name="Drula E."/>
            <person name="Henrissat B."/>
            <person name="Kohler A."/>
            <person name="Grigoriev I.V."/>
            <person name="Martin F.M."/>
            <person name="Hacquard S."/>
        </authorList>
    </citation>
    <scope>NUCLEOTIDE SEQUENCE</scope>
    <source>
        <strain evidence="2">MPI-SDFR-AT-0068</strain>
    </source>
</reference>
<name>A0A8K0SFB1_9HYPO</name>